<accession>A0A915KTG8</accession>
<reference evidence="4" key="1">
    <citation type="submission" date="2022-11" db="UniProtKB">
        <authorList>
            <consortium name="WormBaseParasite"/>
        </authorList>
    </citation>
    <scope>IDENTIFICATION</scope>
</reference>
<dbReference type="InterPro" id="IPR003767">
    <property type="entry name" value="Malate/L-lactate_DH-like"/>
</dbReference>
<keyword evidence="3" id="KW-1185">Reference proteome</keyword>
<dbReference type="PANTHER" id="PTHR11091">
    <property type="entry name" value="OXIDOREDUCTASE-RELATED"/>
    <property type="match status" value="1"/>
</dbReference>
<dbReference type="InterPro" id="IPR043144">
    <property type="entry name" value="Mal/L-sulf/L-lact_DH-like_ah"/>
</dbReference>
<dbReference type="GO" id="GO:0016491">
    <property type="term" value="F:oxidoreductase activity"/>
    <property type="evidence" value="ECO:0007669"/>
    <property type="project" value="UniProtKB-KW"/>
</dbReference>
<dbReference type="WBParaSite" id="nRc.2.0.1.t42214-RA">
    <property type="protein sequence ID" value="nRc.2.0.1.t42214-RA"/>
    <property type="gene ID" value="nRc.2.0.1.g42214"/>
</dbReference>
<protein>
    <submittedName>
        <fullName evidence="4">Malate dehydrogenase</fullName>
    </submittedName>
</protein>
<dbReference type="InterPro" id="IPR043143">
    <property type="entry name" value="Mal/L-sulf/L-lact_DH-like_NADP"/>
</dbReference>
<keyword evidence="2" id="KW-0560">Oxidoreductase</keyword>
<evidence type="ECO:0000313" key="3">
    <source>
        <dbReference type="Proteomes" id="UP000887565"/>
    </source>
</evidence>
<dbReference type="PANTHER" id="PTHR11091:SF0">
    <property type="entry name" value="MALATE DEHYDROGENASE"/>
    <property type="match status" value="1"/>
</dbReference>
<dbReference type="Gene3D" id="1.10.1530.10">
    <property type="match status" value="1"/>
</dbReference>
<dbReference type="SUPFAM" id="SSF89733">
    <property type="entry name" value="L-sulfolactate dehydrogenase-like"/>
    <property type="match status" value="2"/>
</dbReference>
<evidence type="ECO:0000256" key="1">
    <source>
        <dbReference type="ARBA" id="ARBA00006056"/>
    </source>
</evidence>
<dbReference type="Pfam" id="PF02615">
    <property type="entry name" value="Ldh_2"/>
    <property type="match status" value="1"/>
</dbReference>
<proteinExistence type="inferred from homology"/>
<organism evidence="3 4">
    <name type="scientific">Romanomermis culicivorax</name>
    <name type="common">Nematode worm</name>
    <dbReference type="NCBI Taxonomy" id="13658"/>
    <lineage>
        <taxon>Eukaryota</taxon>
        <taxon>Metazoa</taxon>
        <taxon>Ecdysozoa</taxon>
        <taxon>Nematoda</taxon>
        <taxon>Enoplea</taxon>
        <taxon>Dorylaimia</taxon>
        <taxon>Mermithida</taxon>
        <taxon>Mermithoidea</taxon>
        <taxon>Mermithidae</taxon>
        <taxon>Romanomermis</taxon>
    </lineage>
</organism>
<evidence type="ECO:0000256" key="2">
    <source>
        <dbReference type="ARBA" id="ARBA00023002"/>
    </source>
</evidence>
<dbReference type="Proteomes" id="UP000887565">
    <property type="component" value="Unplaced"/>
</dbReference>
<name>A0A915KTG8_ROMCU</name>
<dbReference type="InterPro" id="IPR036111">
    <property type="entry name" value="Mal/L-sulfo/L-lacto_DH-like_sf"/>
</dbReference>
<comment type="similarity">
    <text evidence="1">Belongs to the LDH2/MDH2 oxidoreductase family.</text>
</comment>
<dbReference type="AlphaFoldDB" id="A0A915KTG8"/>
<evidence type="ECO:0000313" key="4">
    <source>
        <dbReference type="WBParaSite" id="nRc.2.0.1.t42214-RA"/>
    </source>
</evidence>
<sequence>MADKEKQPVIAKEEVKRYMVDCMVKVGTDKSHAEQLADVLIAGDCRGHYSHGLNRLEVIPNGGLLPLGGTEETGGYKGYGLGMLVEIFCGIMGGAHWGPHVRKWLVTTSAADLV</sequence>
<dbReference type="Gene3D" id="3.30.1370.60">
    <property type="entry name" value="Hypothetical oxidoreductase yiak, domain 2"/>
    <property type="match status" value="1"/>
</dbReference>